<accession>A0A2K3PBK1</accession>
<protein>
    <recommendedName>
        <fullName evidence="3">DUF674 family protein</fullName>
    </recommendedName>
</protein>
<dbReference type="EMBL" id="ASHM01005464">
    <property type="protein sequence ID" value="PNY12683.1"/>
    <property type="molecule type" value="Genomic_DNA"/>
</dbReference>
<reference evidence="1 2" key="2">
    <citation type="journal article" date="2017" name="Front. Plant Sci.">
        <title>Gene Classification and Mining of Molecular Markers Useful in Red Clover (Trifolium pratense) Breeding.</title>
        <authorList>
            <person name="Istvanek J."/>
            <person name="Dluhosova J."/>
            <person name="Dluhos P."/>
            <person name="Patkova L."/>
            <person name="Nedelnik J."/>
            <person name="Repkova J."/>
        </authorList>
    </citation>
    <scope>NUCLEOTIDE SEQUENCE [LARGE SCALE GENOMIC DNA]</scope>
    <source>
        <strain evidence="2">cv. Tatra</strain>
        <tissue evidence="1">Young leaves</tissue>
    </source>
</reference>
<dbReference type="AlphaFoldDB" id="A0A2K3PBK1"/>
<gene>
    <name evidence="1" type="ORF">L195_g009317</name>
</gene>
<comment type="caution">
    <text evidence="1">The sequence shown here is derived from an EMBL/GenBank/DDBJ whole genome shotgun (WGS) entry which is preliminary data.</text>
</comment>
<dbReference type="Pfam" id="PF05056">
    <property type="entry name" value="DUF674"/>
    <property type="match status" value="1"/>
</dbReference>
<proteinExistence type="predicted"/>
<organism evidence="1 2">
    <name type="scientific">Trifolium pratense</name>
    <name type="common">Red clover</name>
    <dbReference type="NCBI Taxonomy" id="57577"/>
    <lineage>
        <taxon>Eukaryota</taxon>
        <taxon>Viridiplantae</taxon>
        <taxon>Streptophyta</taxon>
        <taxon>Embryophyta</taxon>
        <taxon>Tracheophyta</taxon>
        <taxon>Spermatophyta</taxon>
        <taxon>Magnoliopsida</taxon>
        <taxon>eudicotyledons</taxon>
        <taxon>Gunneridae</taxon>
        <taxon>Pentapetalae</taxon>
        <taxon>rosids</taxon>
        <taxon>fabids</taxon>
        <taxon>Fabales</taxon>
        <taxon>Fabaceae</taxon>
        <taxon>Papilionoideae</taxon>
        <taxon>50 kb inversion clade</taxon>
        <taxon>NPAAA clade</taxon>
        <taxon>Hologalegina</taxon>
        <taxon>IRL clade</taxon>
        <taxon>Trifolieae</taxon>
        <taxon>Trifolium</taxon>
    </lineage>
</organism>
<dbReference type="ExpressionAtlas" id="A0A2K3PBK1">
    <property type="expression patterns" value="baseline"/>
</dbReference>
<name>A0A2K3PBK1_TRIPR</name>
<evidence type="ECO:0000313" key="1">
    <source>
        <dbReference type="EMBL" id="PNY12683.1"/>
    </source>
</evidence>
<sequence length="208" mass="22264">MPLGSIVKILEANSFAGCVGNLYKSVENLVPTSVLLNPGVAPHLGCPNQPLNIPDIQPPRTTYYYGIGLPLKVYNSILNSYVTTKTKIAGGVISKSMSSIFNGKVLTELDPRSPNRSREGVVGFVKKAALYGVGDDLTVKPLSDNSFLSYFKESSIPLDDVELKVISIGEVEALSLLRASLTSKLTLTSGLGDFLNVPEQETTLTSTN</sequence>
<dbReference type="PANTHER" id="PTHR33103:SF27">
    <property type="entry name" value="OS04G0594700 PROTEIN"/>
    <property type="match status" value="1"/>
</dbReference>
<evidence type="ECO:0008006" key="3">
    <source>
        <dbReference type="Google" id="ProtNLM"/>
    </source>
</evidence>
<evidence type="ECO:0000313" key="2">
    <source>
        <dbReference type="Proteomes" id="UP000236291"/>
    </source>
</evidence>
<reference evidence="1 2" key="1">
    <citation type="journal article" date="2014" name="Am. J. Bot.">
        <title>Genome assembly and annotation for red clover (Trifolium pratense; Fabaceae).</title>
        <authorList>
            <person name="Istvanek J."/>
            <person name="Jaros M."/>
            <person name="Krenek A."/>
            <person name="Repkova J."/>
        </authorList>
    </citation>
    <scope>NUCLEOTIDE SEQUENCE [LARGE SCALE GENOMIC DNA]</scope>
    <source>
        <strain evidence="2">cv. Tatra</strain>
        <tissue evidence="1">Young leaves</tissue>
    </source>
</reference>
<dbReference type="Proteomes" id="UP000236291">
    <property type="component" value="Unassembled WGS sequence"/>
</dbReference>
<dbReference type="InterPro" id="IPR007750">
    <property type="entry name" value="DUF674"/>
</dbReference>
<dbReference type="PANTHER" id="PTHR33103">
    <property type="entry name" value="OS01G0153900 PROTEIN"/>
    <property type="match status" value="1"/>
</dbReference>